<reference evidence="3 4" key="1">
    <citation type="submission" date="2020-04" db="EMBL/GenBank/DDBJ databases">
        <title>Usitatibacter rugosus gen. nov., sp. nov. and Usitatibacter palustris sp. nov., novel members of Usitatibacteraceae fam. nov. within the order Nitrosomonadales isolated from soil.</title>
        <authorList>
            <person name="Huber K.J."/>
            <person name="Neumann-Schaal M."/>
            <person name="Geppert A."/>
            <person name="Luckner M."/>
            <person name="Wanner G."/>
            <person name="Overmann J."/>
        </authorList>
    </citation>
    <scope>NUCLEOTIDE SEQUENCE [LARGE SCALE GENOMIC DNA]</scope>
    <source>
        <strain evidence="3 4">Swamp67</strain>
    </source>
</reference>
<dbReference type="InterPro" id="IPR006076">
    <property type="entry name" value="FAD-dep_OxRdtase"/>
</dbReference>
<evidence type="ECO:0000313" key="3">
    <source>
        <dbReference type="EMBL" id="QJR15347.1"/>
    </source>
</evidence>
<dbReference type="Gene3D" id="3.50.50.60">
    <property type="entry name" value="FAD/NAD(P)-binding domain"/>
    <property type="match status" value="2"/>
</dbReference>
<keyword evidence="1 3" id="KW-0560">Oxidoreductase</keyword>
<dbReference type="Pfam" id="PF01266">
    <property type="entry name" value="DAO"/>
    <property type="match status" value="1"/>
</dbReference>
<dbReference type="SUPFAM" id="SSF51905">
    <property type="entry name" value="FAD/NAD(P)-binding domain"/>
    <property type="match status" value="1"/>
</dbReference>
<dbReference type="Gene3D" id="3.30.9.10">
    <property type="entry name" value="D-Amino Acid Oxidase, subunit A, domain 2"/>
    <property type="match status" value="1"/>
</dbReference>
<keyword evidence="4" id="KW-1185">Reference proteome</keyword>
<dbReference type="EC" id="1.4.99.-" evidence="3"/>
<name>A0A6M4HBK8_9PROT</name>
<dbReference type="InParanoid" id="A0A6M4HBK8"/>
<dbReference type="PANTHER" id="PTHR13847:SF289">
    <property type="entry name" value="GLYCINE OXIDASE"/>
    <property type="match status" value="1"/>
</dbReference>
<evidence type="ECO:0000256" key="1">
    <source>
        <dbReference type="ARBA" id="ARBA00023002"/>
    </source>
</evidence>
<organism evidence="3 4">
    <name type="scientific">Usitatibacter palustris</name>
    <dbReference type="NCBI Taxonomy" id="2732487"/>
    <lineage>
        <taxon>Bacteria</taxon>
        <taxon>Pseudomonadati</taxon>
        <taxon>Pseudomonadota</taxon>
        <taxon>Betaproteobacteria</taxon>
        <taxon>Nitrosomonadales</taxon>
        <taxon>Usitatibacteraceae</taxon>
        <taxon>Usitatibacter</taxon>
    </lineage>
</organism>
<dbReference type="InterPro" id="IPR036188">
    <property type="entry name" value="FAD/NAD-bd_sf"/>
</dbReference>
<protein>
    <submittedName>
        <fullName evidence="3">D-amino acid dehydrogenase 1</fullName>
        <ecNumber evidence="3">1.4.99.-</ecNumber>
    </submittedName>
</protein>
<evidence type="ECO:0000259" key="2">
    <source>
        <dbReference type="Pfam" id="PF01266"/>
    </source>
</evidence>
<dbReference type="AlphaFoldDB" id="A0A6M4HBK8"/>
<dbReference type="GO" id="GO:0016491">
    <property type="term" value="F:oxidoreductase activity"/>
    <property type="evidence" value="ECO:0007669"/>
    <property type="project" value="UniProtKB-KW"/>
</dbReference>
<dbReference type="GO" id="GO:0005737">
    <property type="term" value="C:cytoplasm"/>
    <property type="evidence" value="ECO:0007669"/>
    <property type="project" value="TreeGrafter"/>
</dbReference>
<dbReference type="EMBL" id="CP053073">
    <property type="protein sequence ID" value="QJR15347.1"/>
    <property type="molecule type" value="Genomic_DNA"/>
</dbReference>
<dbReference type="PANTHER" id="PTHR13847">
    <property type="entry name" value="SARCOSINE DEHYDROGENASE-RELATED"/>
    <property type="match status" value="1"/>
</dbReference>
<dbReference type="KEGG" id="upl:DSM104440_02166"/>
<evidence type="ECO:0000313" key="4">
    <source>
        <dbReference type="Proteomes" id="UP000503096"/>
    </source>
</evidence>
<proteinExistence type="predicted"/>
<accession>A0A6M4HBK8</accession>
<gene>
    <name evidence="3" type="primary">dadA1_1</name>
    <name evidence="3" type="ORF">DSM104440_02166</name>
</gene>
<feature type="domain" description="FAD dependent oxidoreductase" evidence="2">
    <location>
        <begin position="2"/>
        <end position="383"/>
    </location>
</feature>
<dbReference type="Proteomes" id="UP000503096">
    <property type="component" value="Chromosome"/>
</dbReference>
<sequence>MVGAGVVGASVALALAREGHAVRLIDRAEPGTGGASFGNAGHIATELVEPLPSPALLTSFWRELYALGGPLDIRLGHVGAFLPWALRFRRAAYRQKLHTPMLAPLVRAGADTIERWLSAIGRSDLLKRSGHYEIWLDERAAERAKSQAAAMTALEIRTENAEPEIVETARRLANASAAAGLWFPDCAHVLDPLEVVRAFVTAAIEHGATFEKATVNAMHVRGEGVELATDVGTIRADRVVICAGAWSAPLLTPFGLKVPLEAARGSHVEIPGAAALVDAPVLYSNEKIVATPMTGRLRATSYMEFAGADAPPDPSKGRRLRERLKKLGFDCPADGPMWTGSRPVLPDYLPGIGRVPGAPIYYSIGHQHVGLTIATPTAELLTDIMAGRRAAREFDLQRF</sequence>